<dbReference type="Proteomes" id="UP000594262">
    <property type="component" value="Unplaced"/>
</dbReference>
<reference evidence="2" key="1">
    <citation type="submission" date="2021-01" db="UniProtKB">
        <authorList>
            <consortium name="EnsemblMetazoa"/>
        </authorList>
    </citation>
    <scope>IDENTIFICATION</scope>
</reference>
<proteinExistence type="predicted"/>
<evidence type="ECO:0000313" key="2">
    <source>
        <dbReference type="EnsemblMetazoa" id="CLYHEMP025201.1"/>
    </source>
</evidence>
<keyword evidence="3" id="KW-1185">Reference proteome</keyword>
<evidence type="ECO:0000256" key="1">
    <source>
        <dbReference type="SAM" id="Coils"/>
    </source>
</evidence>
<organism evidence="2 3">
    <name type="scientific">Clytia hemisphaerica</name>
    <dbReference type="NCBI Taxonomy" id="252671"/>
    <lineage>
        <taxon>Eukaryota</taxon>
        <taxon>Metazoa</taxon>
        <taxon>Cnidaria</taxon>
        <taxon>Hydrozoa</taxon>
        <taxon>Hydroidolina</taxon>
        <taxon>Leptothecata</taxon>
        <taxon>Obeliida</taxon>
        <taxon>Clytiidae</taxon>
        <taxon>Clytia</taxon>
    </lineage>
</organism>
<protein>
    <submittedName>
        <fullName evidence="2">Uncharacterized protein</fullName>
    </submittedName>
</protein>
<sequence>MGDTISQSIRNVGELVKSQGEKIEALETKLQSIENKLSQHLEIIKKSTKVTVPKFLQKRIVRTYGLCPEEEKWDLLEQWNSEVNGNITDQILADIHAQLKGKQPEDVILAGLKTHFTSIKRLLDSDHMALFIKLKLMKRLKKKSEPRQKMINLDLSVLSNVTKQNDFCGN</sequence>
<accession>A0A7M5XLM2</accession>
<evidence type="ECO:0000313" key="3">
    <source>
        <dbReference type="Proteomes" id="UP000594262"/>
    </source>
</evidence>
<dbReference type="AlphaFoldDB" id="A0A7M5XLM2"/>
<name>A0A7M5XLM2_9CNID</name>
<keyword evidence="1" id="KW-0175">Coiled coil</keyword>
<dbReference type="EnsemblMetazoa" id="CLYHEMT025201.1">
    <property type="protein sequence ID" value="CLYHEMP025201.1"/>
    <property type="gene ID" value="CLYHEMG025201"/>
</dbReference>
<feature type="coiled-coil region" evidence="1">
    <location>
        <begin position="16"/>
        <end position="43"/>
    </location>
</feature>